<dbReference type="PRINTS" id="PR01698">
    <property type="entry name" value="CYTOFMRPINTP"/>
</dbReference>
<dbReference type="eggNOG" id="KOG3534">
    <property type="taxonomic scope" value="Eukaryota"/>
</dbReference>
<dbReference type="OrthoDB" id="10265867at2759"/>
<proteinExistence type="inferred from homology"/>
<dbReference type="KEGG" id="tad:TRIADDRAFT_31791"/>
<dbReference type="GO" id="GO:0006417">
    <property type="term" value="P:regulation of translation"/>
    <property type="evidence" value="ECO:0000318"/>
    <property type="project" value="GO_Central"/>
</dbReference>
<dbReference type="AlphaFoldDB" id="B3S9J3"/>
<evidence type="ECO:0000313" key="4">
    <source>
        <dbReference type="EMBL" id="EDV20545.1"/>
    </source>
</evidence>
<evidence type="ECO:0000313" key="5">
    <source>
        <dbReference type="Proteomes" id="UP000009022"/>
    </source>
</evidence>
<dbReference type="PANTHER" id="PTHR12195">
    <property type="entry name" value="CYTOPLASMIC FMR1-INTERACTING PROTEIN-RELATED"/>
    <property type="match status" value="1"/>
</dbReference>
<dbReference type="Proteomes" id="UP000009022">
    <property type="component" value="Unassembled WGS sequence"/>
</dbReference>
<evidence type="ECO:0000259" key="3">
    <source>
        <dbReference type="Pfam" id="PF07159"/>
    </source>
</evidence>
<dbReference type="GO" id="GO:0000340">
    <property type="term" value="F:RNA 7-methylguanosine cap binding"/>
    <property type="evidence" value="ECO:0000318"/>
    <property type="project" value="GO_Central"/>
</dbReference>
<dbReference type="GO" id="GO:0031209">
    <property type="term" value="C:SCAR complex"/>
    <property type="evidence" value="ECO:0000318"/>
    <property type="project" value="GO_Central"/>
</dbReference>
<reference evidence="4 5" key="1">
    <citation type="journal article" date="2008" name="Nature">
        <title>The Trichoplax genome and the nature of placozoans.</title>
        <authorList>
            <person name="Srivastava M."/>
            <person name="Begovic E."/>
            <person name="Chapman J."/>
            <person name="Putnam N.H."/>
            <person name="Hellsten U."/>
            <person name="Kawashima T."/>
            <person name="Kuo A."/>
            <person name="Mitros T."/>
            <person name="Salamov A."/>
            <person name="Carpenter M.L."/>
            <person name="Signorovitch A.Y."/>
            <person name="Moreno M.A."/>
            <person name="Kamm K."/>
            <person name="Grimwood J."/>
            <person name="Schmutz J."/>
            <person name="Shapiro H."/>
            <person name="Grigoriev I.V."/>
            <person name="Buss L.W."/>
            <person name="Schierwater B."/>
            <person name="Dellaporta S.L."/>
            <person name="Rokhsar D.S."/>
        </authorList>
    </citation>
    <scope>NUCLEOTIDE SEQUENCE [LARGE SCALE GENOMIC DNA]</scope>
    <source>
        <strain evidence="4 5">Grell-BS-1999</strain>
    </source>
</reference>
<dbReference type="STRING" id="10228.B3S9J3"/>
<dbReference type="OMA" id="DQPNRVE"/>
<dbReference type="GO" id="GO:0031267">
    <property type="term" value="F:small GTPase binding"/>
    <property type="evidence" value="ECO:0007669"/>
    <property type="project" value="InterPro"/>
</dbReference>
<organism evidence="4 5">
    <name type="scientific">Trichoplax adhaerens</name>
    <name type="common">Trichoplax reptans</name>
    <dbReference type="NCBI Taxonomy" id="10228"/>
    <lineage>
        <taxon>Eukaryota</taxon>
        <taxon>Metazoa</taxon>
        <taxon>Placozoa</taxon>
        <taxon>Uniplacotomia</taxon>
        <taxon>Trichoplacea</taxon>
        <taxon>Trichoplacidae</taxon>
        <taxon>Trichoplax</taxon>
    </lineage>
</organism>
<dbReference type="InterPro" id="IPR008081">
    <property type="entry name" value="Cytoplasmic_FMR1-int"/>
</dbReference>
<feature type="domain" description="CYRIA/CYRIB Rac1 binding" evidence="3">
    <location>
        <begin position="57"/>
        <end position="271"/>
    </location>
</feature>
<dbReference type="RefSeq" id="XP_002116971.1">
    <property type="nucleotide sequence ID" value="XM_002116935.1"/>
</dbReference>
<keyword evidence="2" id="KW-0963">Cytoplasm</keyword>
<dbReference type="HOGENOM" id="CLU_002688_2_1_1"/>
<dbReference type="GO" id="GO:0000902">
    <property type="term" value="P:cell morphogenesis"/>
    <property type="evidence" value="ECO:0000318"/>
    <property type="project" value="GO_Central"/>
</dbReference>
<dbReference type="CTD" id="6758125"/>
<dbReference type="GeneID" id="6758125"/>
<dbReference type="EMBL" id="DS985259">
    <property type="protein sequence ID" value="EDV20545.1"/>
    <property type="molecule type" value="Genomic_DNA"/>
</dbReference>
<dbReference type="PhylomeDB" id="B3S9J3"/>
<dbReference type="Pfam" id="PF05994">
    <property type="entry name" value="FragX_IP"/>
    <property type="match status" value="1"/>
</dbReference>
<evidence type="ECO:0000256" key="1">
    <source>
        <dbReference type="ARBA" id="ARBA00025790"/>
    </source>
</evidence>
<gene>
    <name evidence="4" type="ORF">TRIADDRAFT_31791</name>
</gene>
<dbReference type="FunCoup" id="B3S9J3">
    <property type="interactions" value="2005"/>
</dbReference>
<keyword evidence="5" id="KW-1185">Reference proteome</keyword>
<protein>
    <recommendedName>
        <fullName evidence="2">Cytoplasmic FMR1-interacting protein</fullName>
    </recommendedName>
</protein>
<sequence length="1241" mass="143516">MLADIERHVDQLQKLIVSDDQPAIEARSGSIAYTINFDTNFVDSPAFHFVVSKYIQEATIQSHLNDLLLRGNEFATLLYTWRSCSRAIPLVQRNDQADRNEIHRNTIRVLDPEMKKLIDFMKFQKQAVDFFKDEIRKLANSERIKEFVSESYLLTLAKVINMFADLDALKNGKASVKNDFALYKRACTIIKHAIIEGGGIKDAQDFSLFLASQDAITTGLKKQLEEINGFEDVLAEVINLCINFYENKKYMTPKGKFMLLRVMGYSLYLIDGNKANIHKWDPKKKIPLNLNKIDRFFVQRPVIPVSGDMAISLSSYIRKCPHYDPTKWSCTMESVEDKARYQFDLSVREIHYDSKQLLLELSQVKKASEGAKKMDRASAIEHHRQLFRHASRGLTLISTWTTYIFEQYSYKLLHPTSSTINGSCPKDAEEYERATRYNYSPEEKLVLIELIAAIKSIEKRLNELEPILMESIRRVIHMDIQTLVQQQLRPIIRVAVKKKKTVLKDVLICIRRTCADWLQGSEPDDPALRGEKDPKNYTVEVPLRSCGPSSTQLYLVRTFLESIISEKGGMSRKPMRKDLDPGTISLIEEFLSRSFSYNHLLNYGEVMRECCDLSQLWYREFFLEMTMGKRIQFPIEMSMPWILISYILESKEPSLVEFILYPLDLYNDSANFALYRFRRQHLFDEIEAEVNLCFDQLVYNISDHIYSYYKTVAGSMILDKRFRSEAPSASQLRPAPSNRYKSILQQKHVQLLGRNIDMNRLITQRINSAVQKSLDIAINRFESKAICGIIELETLINVNKQAHKMMSEFLSLTSFDLMLQEADHSISSPYGRITLHAYSELYYDVIPNYCYNSTTNRFVRTKFTFVDEVEREPASRCQHHQLFGTKALNAAYSAIFSLYDGYIGMPHFASIVRLVRHRGITEVISDLLKLVVNSLHSATMEYCRVLMNGLPKKCHLPRFDYGSAGVLDYYHAQLKDILQYRELKMDVFQQFREIGNSVVFCMMIDQALQLENIAVGIQSAPFLGRIPTPFLKEGEKKQKKVQSIRERNIPFFVDSLMKQLGSKSQLKSVKDSLSFLSEQIRSSKVSLTEAFLVEMKNNLDDQIWVGPPPENGVIHIEECNQFHRVWSAIQFVICLPLRENELTVEETFGDGLTWAGCTLIALLEQSNRFRALDFCYHISRVHQIDRKDADVAGVPLRRLVERINAFWKLNDQVFTVISRYCKTSESEVRTFDPPTVDQDDW</sequence>
<name>B3S9J3_TRIAD</name>
<comment type="similarity">
    <text evidence="1 2">Belongs to the CYFIP family.</text>
</comment>
<dbReference type="InParanoid" id="B3S9J3"/>
<evidence type="ECO:0000256" key="2">
    <source>
        <dbReference type="PIRNR" id="PIRNR008153"/>
    </source>
</evidence>
<dbReference type="GO" id="GO:0030833">
    <property type="term" value="P:regulation of actin filament polymerization"/>
    <property type="evidence" value="ECO:0007669"/>
    <property type="project" value="InterPro"/>
</dbReference>
<dbReference type="PIRSF" id="PIRSF008153">
    <property type="entry name" value="FMR1_interacting"/>
    <property type="match status" value="1"/>
</dbReference>
<dbReference type="Pfam" id="PF07159">
    <property type="entry name" value="CYRIA-B_Rac1-bd"/>
    <property type="match status" value="1"/>
</dbReference>
<dbReference type="InterPro" id="IPR009828">
    <property type="entry name" value="CYRIA/CYRIB_Rac1-bd"/>
</dbReference>
<accession>B3S9J3</accession>